<feature type="coiled-coil region" evidence="1">
    <location>
        <begin position="31"/>
        <end position="65"/>
    </location>
</feature>
<reference evidence="2 3" key="1">
    <citation type="submission" date="2011-07" db="EMBL/GenBank/DDBJ databases">
        <title>The complete genome of chromosome of Emticicia oligotrophica DSM 17448.</title>
        <authorList>
            <consortium name="US DOE Joint Genome Institute (JGI-PGF)"/>
            <person name="Lucas S."/>
            <person name="Han J."/>
            <person name="Lapidus A."/>
            <person name="Bruce D."/>
            <person name="Goodwin L."/>
            <person name="Pitluck S."/>
            <person name="Peters L."/>
            <person name="Kyrpides N."/>
            <person name="Mavromatis K."/>
            <person name="Ivanova N."/>
            <person name="Ovchinnikova G."/>
            <person name="Teshima H."/>
            <person name="Detter J.C."/>
            <person name="Tapia R."/>
            <person name="Han C."/>
            <person name="Land M."/>
            <person name="Hauser L."/>
            <person name="Markowitz V."/>
            <person name="Cheng J.-F."/>
            <person name="Hugenholtz P."/>
            <person name="Woyke T."/>
            <person name="Wu D."/>
            <person name="Tindall B."/>
            <person name="Pomrenke H."/>
            <person name="Brambilla E."/>
            <person name="Klenk H.-P."/>
            <person name="Eisen J.A."/>
        </authorList>
    </citation>
    <scope>NUCLEOTIDE SEQUENCE [LARGE SCALE GENOMIC DNA]</scope>
    <source>
        <strain evidence="2 3">DSM 17448</strain>
    </source>
</reference>
<sequence>MTIVIIEFKKMLEFWVNKNTISLPMDNQKYITDLHQDHQEWDKKLAFYEDELKIMSNRLAEVSAKNTDSDIKVKVEQFQNRFVIQKNEIDSLKHAINIGEDQITANLKQNPVAYTHRKLEDDTELRDKMQVFEPIFDSLKEDFTRFAAGNL</sequence>
<name>A0ABN4AIS1_EMTOG</name>
<dbReference type="EMBL" id="CP002961">
    <property type="protein sequence ID" value="AFK01995.1"/>
    <property type="molecule type" value="Genomic_DNA"/>
</dbReference>
<keyword evidence="3" id="KW-1185">Reference proteome</keyword>
<accession>A0ABN4AIS1</accession>
<evidence type="ECO:0000256" key="1">
    <source>
        <dbReference type="SAM" id="Coils"/>
    </source>
</evidence>
<evidence type="ECO:0000313" key="2">
    <source>
        <dbReference type="EMBL" id="AFK01995.1"/>
    </source>
</evidence>
<dbReference type="Proteomes" id="UP000002875">
    <property type="component" value="Chromosome"/>
</dbReference>
<proteinExistence type="predicted"/>
<protein>
    <submittedName>
        <fullName evidence="2">Uncharacterized protein</fullName>
    </submittedName>
</protein>
<keyword evidence="1" id="KW-0175">Coiled coil</keyword>
<evidence type="ECO:0000313" key="3">
    <source>
        <dbReference type="Proteomes" id="UP000002875"/>
    </source>
</evidence>
<gene>
    <name evidence="2" type="ordered locus">Emtol_0844</name>
</gene>
<organism evidence="2 3">
    <name type="scientific">Emticicia oligotrophica (strain DSM 17448 / CIP 109782 / MTCC 6937 / GPTSA100-15)</name>
    <dbReference type="NCBI Taxonomy" id="929562"/>
    <lineage>
        <taxon>Bacteria</taxon>
        <taxon>Pseudomonadati</taxon>
        <taxon>Bacteroidota</taxon>
        <taxon>Cytophagia</taxon>
        <taxon>Cytophagales</taxon>
        <taxon>Leadbetterellaceae</taxon>
        <taxon>Emticicia</taxon>
    </lineage>
</organism>